<comment type="caution">
    <text evidence="1">The sequence shown here is derived from an EMBL/GenBank/DDBJ whole genome shotgun (WGS) entry which is preliminary data.</text>
</comment>
<accession>A0A4Y7T3B7</accession>
<reference evidence="1 2" key="1">
    <citation type="journal article" date="2019" name="Nat. Ecol. Evol.">
        <title>Megaphylogeny resolves global patterns of mushroom evolution.</title>
        <authorList>
            <person name="Varga T."/>
            <person name="Krizsan K."/>
            <person name="Foldi C."/>
            <person name="Dima B."/>
            <person name="Sanchez-Garcia M."/>
            <person name="Sanchez-Ramirez S."/>
            <person name="Szollosi G.J."/>
            <person name="Szarkandi J.G."/>
            <person name="Papp V."/>
            <person name="Albert L."/>
            <person name="Andreopoulos W."/>
            <person name="Angelini C."/>
            <person name="Antonin V."/>
            <person name="Barry K.W."/>
            <person name="Bougher N.L."/>
            <person name="Buchanan P."/>
            <person name="Buyck B."/>
            <person name="Bense V."/>
            <person name="Catcheside P."/>
            <person name="Chovatia M."/>
            <person name="Cooper J."/>
            <person name="Damon W."/>
            <person name="Desjardin D."/>
            <person name="Finy P."/>
            <person name="Geml J."/>
            <person name="Haridas S."/>
            <person name="Hughes K."/>
            <person name="Justo A."/>
            <person name="Karasinski D."/>
            <person name="Kautmanova I."/>
            <person name="Kiss B."/>
            <person name="Kocsube S."/>
            <person name="Kotiranta H."/>
            <person name="LaButti K.M."/>
            <person name="Lechner B.E."/>
            <person name="Liimatainen K."/>
            <person name="Lipzen A."/>
            <person name="Lukacs Z."/>
            <person name="Mihaltcheva S."/>
            <person name="Morgado L.N."/>
            <person name="Niskanen T."/>
            <person name="Noordeloos M.E."/>
            <person name="Ohm R.A."/>
            <person name="Ortiz-Santana B."/>
            <person name="Ovrebo C."/>
            <person name="Racz N."/>
            <person name="Riley R."/>
            <person name="Savchenko A."/>
            <person name="Shiryaev A."/>
            <person name="Soop K."/>
            <person name="Spirin V."/>
            <person name="Szebenyi C."/>
            <person name="Tomsovsky M."/>
            <person name="Tulloss R.E."/>
            <person name="Uehling J."/>
            <person name="Grigoriev I.V."/>
            <person name="Vagvolgyi C."/>
            <person name="Papp T."/>
            <person name="Martin F.M."/>
            <person name="Miettinen O."/>
            <person name="Hibbett D.S."/>
            <person name="Nagy L.G."/>
        </authorList>
    </citation>
    <scope>NUCLEOTIDE SEQUENCE [LARGE SCALE GENOMIC DNA]</scope>
    <source>
        <strain evidence="1 2">FP101781</strain>
    </source>
</reference>
<evidence type="ECO:0000313" key="1">
    <source>
        <dbReference type="EMBL" id="TEB28657.1"/>
    </source>
</evidence>
<evidence type="ECO:0000313" key="2">
    <source>
        <dbReference type="Proteomes" id="UP000298030"/>
    </source>
</evidence>
<dbReference type="AlphaFoldDB" id="A0A4Y7T3B7"/>
<organism evidence="1 2">
    <name type="scientific">Coprinellus micaceus</name>
    <name type="common">Glistening ink-cap mushroom</name>
    <name type="synonym">Coprinus micaceus</name>
    <dbReference type="NCBI Taxonomy" id="71717"/>
    <lineage>
        <taxon>Eukaryota</taxon>
        <taxon>Fungi</taxon>
        <taxon>Dikarya</taxon>
        <taxon>Basidiomycota</taxon>
        <taxon>Agaricomycotina</taxon>
        <taxon>Agaricomycetes</taxon>
        <taxon>Agaricomycetidae</taxon>
        <taxon>Agaricales</taxon>
        <taxon>Agaricineae</taxon>
        <taxon>Psathyrellaceae</taxon>
        <taxon>Coprinellus</taxon>
    </lineage>
</organism>
<gene>
    <name evidence="1" type="ORF">FA13DRAFT_1735493</name>
</gene>
<sequence>MYVIYQVLRWAVSLASNCQLAVKPLCSLAYCTPQTVSFPGSLPQRAPTGEATWLSHNNELVYGAWPAFADHGDTDLDSTN</sequence>
<keyword evidence="2" id="KW-1185">Reference proteome</keyword>
<dbReference type="EMBL" id="QPFP01000031">
    <property type="protein sequence ID" value="TEB28657.1"/>
    <property type="molecule type" value="Genomic_DNA"/>
</dbReference>
<protein>
    <submittedName>
        <fullName evidence="1">Uncharacterized protein</fullName>
    </submittedName>
</protein>
<proteinExistence type="predicted"/>
<dbReference type="Proteomes" id="UP000298030">
    <property type="component" value="Unassembled WGS sequence"/>
</dbReference>
<name>A0A4Y7T3B7_COPMI</name>